<dbReference type="InterPro" id="IPR003723">
    <property type="entry name" value="Precorrin-6x_reduct"/>
</dbReference>
<dbReference type="PROSITE" id="PS51014">
    <property type="entry name" value="COBK_CBIJ"/>
    <property type="match status" value="1"/>
</dbReference>
<sequence length="254" mass="27275">MNWGNRDTTGRRILILGGTTEARELAGLLVKAGYAVTTSLAGRTDTPRFPEGVVRMGGFGGREGLAEYLKSNRIEMVVDATHPFAAQISANAVAAAADAKVRLIRLERPAWKKPEGAIWLEVGSTLDAVHALPRGARVLLTVGRQDLGQFLAQTNVEFVARMIEVPAGLPTDWTVIAARGPFTLEGETELMEEHGITHLVTKNSGGAQVAAKLAAATQLSIPIIVIRRPRLPRAETVDSVAWAQEAIARIFRTG</sequence>
<dbReference type="eggNOG" id="COG2099">
    <property type="taxonomic scope" value="Bacteria"/>
</dbReference>
<dbReference type="Pfam" id="PF02571">
    <property type="entry name" value="CbiJ"/>
    <property type="match status" value="1"/>
</dbReference>
<accession>G4REJ0</accession>
<gene>
    <name evidence="4" type="ordered locus">KKY_3941</name>
</gene>
<dbReference type="GO" id="GO:0016994">
    <property type="term" value="F:precorrin-6A reductase activity"/>
    <property type="evidence" value="ECO:0007669"/>
    <property type="project" value="InterPro"/>
</dbReference>
<name>G4REJ0_PELHB</name>
<evidence type="ECO:0000256" key="1">
    <source>
        <dbReference type="ARBA" id="ARBA00004953"/>
    </source>
</evidence>
<dbReference type="NCBIfam" id="TIGR00715">
    <property type="entry name" value="precor6x_red"/>
    <property type="match status" value="1"/>
</dbReference>
<keyword evidence="5" id="KW-1185">Reference proteome</keyword>
<proteinExistence type="predicted"/>
<dbReference type="PATRIC" id="fig|1082931.4.peg.3891"/>
<keyword evidence="2" id="KW-0169">Cobalamin biosynthesis</keyword>
<organism evidence="4 5">
    <name type="scientific">Pelagibacterium halotolerans (strain DSM 22347 / JCM 15775 / CGMCC 1.7692 / B2)</name>
    <dbReference type="NCBI Taxonomy" id="1082931"/>
    <lineage>
        <taxon>Bacteria</taxon>
        <taxon>Pseudomonadati</taxon>
        <taxon>Pseudomonadota</taxon>
        <taxon>Alphaproteobacteria</taxon>
        <taxon>Hyphomicrobiales</taxon>
        <taxon>Devosiaceae</taxon>
        <taxon>Pelagibacterium</taxon>
    </lineage>
</organism>
<reference evidence="4 5" key="1">
    <citation type="journal article" date="2012" name="J. Bacteriol.">
        <title>Complete genome sequence of Pelagibacterium halotolerans B2T.</title>
        <authorList>
            <person name="Huo Y.Y."/>
            <person name="Cheng H."/>
            <person name="Han X.F."/>
            <person name="Jiang X.W."/>
            <person name="Sun C."/>
            <person name="Zhang X.Q."/>
            <person name="Zhu X.F."/>
            <person name="Liu Y.F."/>
            <person name="Li P.F."/>
            <person name="Ni P.X."/>
            <person name="Wu M."/>
        </authorList>
    </citation>
    <scope>NUCLEOTIDE SEQUENCE [LARGE SCALE GENOMIC DNA]</scope>
    <source>
        <strain evidence="5">DSM 22347 / JCM 15775 / CGMCC 1.7692 / B2</strain>
    </source>
</reference>
<evidence type="ECO:0000256" key="3">
    <source>
        <dbReference type="ARBA" id="ARBA00023002"/>
    </source>
</evidence>
<dbReference type="Proteomes" id="UP000008850">
    <property type="component" value="Chromosome"/>
</dbReference>
<dbReference type="KEGG" id="phl:KKY_3941"/>
<keyword evidence="3" id="KW-0560">Oxidoreductase</keyword>
<dbReference type="HOGENOM" id="CLU_068627_1_0_5"/>
<comment type="pathway">
    <text evidence="1">Cofactor biosynthesis; adenosylcobalamin biosynthesis.</text>
</comment>
<evidence type="ECO:0000313" key="4">
    <source>
        <dbReference type="EMBL" id="AEQ53922.1"/>
    </source>
</evidence>
<dbReference type="RefSeq" id="WP_014133066.1">
    <property type="nucleotide sequence ID" value="NC_016078.1"/>
</dbReference>
<dbReference type="PANTHER" id="PTHR36925:SF1">
    <property type="entry name" value="COBALT-PRECORRIN-6A REDUCTASE"/>
    <property type="match status" value="1"/>
</dbReference>
<dbReference type="STRING" id="1082931.KKY_3941"/>
<dbReference type="AlphaFoldDB" id="G4REJ0"/>
<dbReference type="UniPathway" id="UPA00148"/>
<dbReference type="GO" id="GO:0009236">
    <property type="term" value="P:cobalamin biosynthetic process"/>
    <property type="evidence" value="ECO:0007669"/>
    <property type="project" value="UniProtKB-UniPathway"/>
</dbReference>
<dbReference type="NCBIfam" id="NF005968">
    <property type="entry name" value="PRK08057.1-2"/>
    <property type="match status" value="1"/>
</dbReference>
<evidence type="ECO:0000313" key="5">
    <source>
        <dbReference type="Proteomes" id="UP000008850"/>
    </source>
</evidence>
<protein>
    <submittedName>
        <fullName evidence="4">Cobalt-precorrin-6x reductase</fullName>
    </submittedName>
</protein>
<dbReference type="EMBL" id="CP003075">
    <property type="protein sequence ID" value="AEQ53922.1"/>
    <property type="molecule type" value="Genomic_DNA"/>
</dbReference>
<evidence type="ECO:0000256" key="2">
    <source>
        <dbReference type="ARBA" id="ARBA00022573"/>
    </source>
</evidence>
<dbReference type="PANTHER" id="PTHR36925">
    <property type="entry name" value="COBALT-PRECORRIN-6A REDUCTASE"/>
    <property type="match status" value="1"/>
</dbReference>